<evidence type="ECO:0000256" key="3">
    <source>
        <dbReference type="ARBA" id="ARBA00004826"/>
    </source>
</evidence>
<evidence type="ECO:0000256" key="11">
    <source>
        <dbReference type="ARBA" id="ARBA00023229"/>
    </source>
</evidence>
<dbReference type="GeneID" id="17040774"/>
<dbReference type="OrthoDB" id="510307at2759"/>
<evidence type="ECO:0000313" key="14">
    <source>
        <dbReference type="EMBL" id="EIE22787.1"/>
    </source>
</evidence>
<dbReference type="InterPro" id="IPR000086">
    <property type="entry name" value="NUDIX_hydrolase_dom"/>
</dbReference>
<dbReference type="STRING" id="574566.I0YWL8"/>
<keyword evidence="6" id="KW-0444">Lipid biosynthesis</keyword>
<comment type="caution">
    <text evidence="14">The sequence shown here is derived from an EMBL/GenBank/DDBJ whole genome shotgun (WGS) entry which is preliminary data.</text>
</comment>
<dbReference type="EMBL" id="AGSI01000009">
    <property type="protein sequence ID" value="EIE22787.1"/>
    <property type="molecule type" value="Genomic_DNA"/>
</dbReference>
<keyword evidence="8" id="KW-0460">Magnesium</keyword>
<dbReference type="Proteomes" id="UP000007264">
    <property type="component" value="Unassembled WGS sequence"/>
</dbReference>
<feature type="domain" description="Nudix hydrolase" evidence="13">
    <location>
        <begin position="35"/>
        <end position="197"/>
    </location>
</feature>
<dbReference type="GO" id="GO:0009240">
    <property type="term" value="P:isopentenyl diphosphate biosynthetic process"/>
    <property type="evidence" value="ECO:0007669"/>
    <property type="project" value="TreeGrafter"/>
</dbReference>
<comment type="function">
    <text evidence="2">Catalyzes the 1,3-allylic rearrangement of the homoallylic substrate isopentenyl (IPP) to its highly electrophilic allylic isomer, dimethylallyl diphosphate (DMAPP).</text>
</comment>
<dbReference type="PIRSF" id="PIRSF018427">
    <property type="entry name" value="Isopntndiph_ism"/>
    <property type="match status" value="1"/>
</dbReference>
<evidence type="ECO:0000313" key="15">
    <source>
        <dbReference type="Proteomes" id="UP000007264"/>
    </source>
</evidence>
<keyword evidence="10" id="KW-0443">Lipid metabolism</keyword>
<reference evidence="14 15" key="1">
    <citation type="journal article" date="2012" name="Genome Biol.">
        <title>The genome of the polar eukaryotic microalga coccomyxa subellipsoidea reveals traits of cold adaptation.</title>
        <authorList>
            <person name="Blanc G."/>
            <person name="Agarkova I."/>
            <person name="Grimwood J."/>
            <person name="Kuo A."/>
            <person name="Brueggeman A."/>
            <person name="Dunigan D."/>
            <person name="Gurnon J."/>
            <person name="Ladunga I."/>
            <person name="Lindquist E."/>
            <person name="Lucas S."/>
            <person name="Pangilinan J."/>
            <person name="Proschold T."/>
            <person name="Salamov A."/>
            <person name="Schmutz J."/>
            <person name="Weeks D."/>
            <person name="Yamada T."/>
            <person name="Claverie J.M."/>
            <person name="Grigoriev I."/>
            <person name="Van Etten J."/>
            <person name="Lomsadze A."/>
            <person name="Borodovsky M."/>
        </authorList>
    </citation>
    <scope>NUCLEOTIDE SEQUENCE [LARGE SCALE GENOMIC DNA]</scope>
    <source>
        <strain evidence="14 15">C-169</strain>
    </source>
</reference>
<comment type="cofactor">
    <cofactor evidence="1">
        <name>Mg(2+)</name>
        <dbReference type="ChEBI" id="CHEBI:18420"/>
    </cofactor>
</comment>
<comment type="similarity">
    <text evidence="4">Belongs to the IPP isomerase type 1 family.</text>
</comment>
<evidence type="ECO:0000256" key="1">
    <source>
        <dbReference type="ARBA" id="ARBA00001946"/>
    </source>
</evidence>
<dbReference type="FunFam" id="3.90.79.10:FF:000012">
    <property type="entry name" value="Isopentenyl-diphosphate Delta-isomerase 1"/>
    <property type="match status" value="1"/>
</dbReference>
<dbReference type="InterPro" id="IPR011876">
    <property type="entry name" value="IsopentenylPP_isomerase_typ1"/>
</dbReference>
<dbReference type="PANTHER" id="PTHR10885">
    <property type="entry name" value="ISOPENTENYL-DIPHOSPHATE DELTA-ISOMERASE"/>
    <property type="match status" value="1"/>
</dbReference>
<evidence type="ECO:0000259" key="13">
    <source>
        <dbReference type="PROSITE" id="PS51462"/>
    </source>
</evidence>
<dbReference type="GO" id="GO:0005737">
    <property type="term" value="C:cytoplasm"/>
    <property type="evidence" value="ECO:0007669"/>
    <property type="project" value="TreeGrafter"/>
</dbReference>
<dbReference type="GO" id="GO:0004452">
    <property type="term" value="F:isopentenyl-diphosphate delta-isomerase activity"/>
    <property type="evidence" value="ECO:0007669"/>
    <property type="project" value="UniProtKB-EC"/>
</dbReference>
<evidence type="ECO:0000256" key="10">
    <source>
        <dbReference type="ARBA" id="ARBA00023098"/>
    </source>
</evidence>
<dbReference type="GO" id="GO:0050992">
    <property type="term" value="P:dimethylallyl diphosphate biosynthetic process"/>
    <property type="evidence" value="ECO:0007669"/>
    <property type="project" value="UniProtKB-UniPathway"/>
</dbReference>
<dbReference type="KEGG" id="csl:COCSUDRAFT_36851"/>
<keyword evidence="15" id="KW-1185">Reference proteome</keyword>
<dbReference type="UniPathway" id="UPA00059">
    <property type="reaction ID" value="UER00104"/>
</dbReference>
<evidence type="ECO:0000256" key="12">
    <source>
        <dbReference type="ARBA" id="ARBA00023235"/>
    </source>
</evidence>
<evidence type="ECO:0000256" key="6">
    <source>
        <dbReference type="ARBA" id="ARBA00022516"/>
    </source>
</evidence>
<dbReference type="GO" id="GO:0046872">
    <property type="term" value="F:metal ion binding"/>
    <property type="evidence" value="ECO:0007669"/>
    <property type="project" value="UniProtKB-KW"/>
</dbReference>
<dbReference type="AlphaFoldDB" id="I0YWL8"/>
<keyword evidence="7" id="KW-0479">Metal-binding</keyword>
<gene>
    <name evidence="14" type="ORF">COCSUDRAFT_36851</name>
</gene>
<proteinExistence type="inferred from homology"/>
<name>I0YWL8_COCSC</name>
<dbReference type="InterPro" id="IPR015797">
    <property type="entry name" value="NUDIX_hydrolase-like_dom_sf"/>
</dbReference>
<dbReference type="PANTHER" id="PTHR10885:SF0">
    <property type="entry name" value="ISOPENTENYL-DIPHOSPHATE DELTA-ISOMERASE"/>
    <property type="match status" value="1"/>
</dbReference>
<dbReference type="NCBIfam" id="TIGR02150">
    <property type="entry name" value="IPP_isom_1"/>
    <property type="match status" value="1"/>
</dbReference>
<dbReference type="Pfam" id="PF00293">
    <property type="entry name" value="NUDIX"/>
    <property type="match status" value="1"/>
</dbReference>
<dbReference type="EC" id="5.3.3.2" evidence="5"/>
<evidence type="ECO:0000256" key="7">
    <source>
        <dbReference type="ARBA" id="ARBA00022723"/>
    </source>
</evidence>
<keyword evidence="11" id="KW-0414">Isoprene biosynthesis</keyword>
<evidence type="ECO:0000256" key="5">
    <source>
        <dbReference type="ARBA" id="ARBA00012057"/>
    </source>
</evidence>
<protein>
    <recommendedName>
        <fullName evidence="5">isopentenyl-diphosphate Delta-isomerase</fullName>
        <ecNumber evidence="5">5.3.3.2</ecNumber>
    </recommendedName>
</protein>
<dbReference type="CDD" id="cd02885">
    <property type="entry name" value="NUDIX_IPP_Isomerase"/>
    <property type="match status" value="1"/>
</dbReference>
<evidence type="ECO:0000256" key="2">
    <source>
        <dbReference type="ARBA" id="ARBA00003951"/>
    </source>
</evidence>
<dbReference type="eggNOG" id="KOG0142">
    <property type="taxonomic scope" value="Eukaryota"/>
</dbReference>
<evidence type="ECO:0000256" key="8">
    <source>
        <dbReference type="ARBA" id="ARBA00022842"/>
    </source>
</evidence>
<dbReference type="PROSITE" id="PS51462">
    <property type="entry name" value="NUDIX"/>
    <property type="match status" value="1"/>
</dbReference>
<dbReference type="Gene3D" id="3.90.79.10">
    <property type="entry name" value="Nucleoside Triphosphate Pyrophosphohydrolase"/>
    <property type="match status" value="1"/>
</dbReference>
<organism evidence="14 15">
    <name type="scientific">Coccomyxa subellipsoidea (strain C-169)</name>
    <name type="common">Green microalga</name>
    <dbReference type="NCBI Taxonomy" id="574566"/>
    <lineage>
        <taxon>Eukaryota</taxon>
        <taxon>Viridiplantae</taxon>
        <taxon>Chlorophyta</taxon>
        <taxon>core chlorophytes</taxon>
        <taxon>Trebouxiophyceae</taxon>
        <taxon>Trebouxiophyceae incertae sedis</taxon>
        <taxon>Coccomyxaceae</taxon>
        <taxon>Coccomyxa</taxon>
        <taxon>Coccomyxa subellipsoidea</taxon>
    </lineage>
</organism>
<dbReference type="SUPFAM" id="SSF55811">
    <property type="entry name" value="Nudix"/>
    <property type="match status" value="1"/>
</dbReference>
<accession>I0YWL8</accession>
<keyword evidence="12 14" id="KW-0413">Isomerase</keyword>
<dbReference type="RefSeq" id="XP_005647331.1">
    <property type="nucleotide sequence ID" value="XM_005647274.1"/>
</dbReference>
<dbReference type="GO" id="GO:0006694">
    <property type="term" value="P:steroid biosynthetic process"/>
    <property type="evidence" value="ECO:0007669"/>
    <property type="project" value="UniProtKB-KW"/>
</dbReference>
<evidence type="ECO:0000256" key="4">
    <source>
        <dbReference type="ARBA" id="ARBA00007579"/>
    </source>
</evidence>
<comment type="pathway">
    <text evidence="3">Isoprenoid biosynthesis; dimethylallyl diphosphate biosynthesis; dimethylallyl diphosphate from isopentenyl diphosphate: step 1/1.</text>
</comment>
<sequence>MQKDECILVDEQDSIIGSANKYTSHMFTKEQPQGLLHRAFSVFLFNQDNKLLLQQRALSKITFPGVWTNTCCSHPLHGYSPTEVDQPEDVANGSVMGAKRAAVRKLEHELGIAPQQVPLSDFKFLTRLHYCAADTDTYGPDAEWGEHEVDYILFIKAAVDLKPNPDEVEATKYVTLPELKEMMVPSSELRWSPWFRIIAANFLEEWWYNLDAAVSTDAFLDVQSVHRIL</sequence>
<keyword evidence="9" id="KW-0752">Steroid biosynthesis</keyword>
<evidence type="ECO:0000256" key="9">
    <source>
        <dbReference type="ARBA" id="ARBA00022955"/>
    </source>
</evidence>